<dbReference type="CDD" id="cd16936">
    <property type="entry name" value="HATPase_RsbW-like"/>
    <property type="match status" value="1"/>
</dbReference>
<dbReference type="PANTHER" id="PTHR43156">
    <property type="entry name" value="STAGE II SPORULATION PROTEIN E-RELATED"/>
    <property type="match status" value="1"/>
</dbReference>
<evidence type="ECO:0000313" key="5">
    <source>
        <dbReference type="Proteomes" id="UP000472335"/>
    </source>
</evidence>
<feature type="domain" description="PAS" evidence="3">
    <location>
        <begin position="1"/>
        <end position="42"/>
    </location>
</feature>
<evidence type="ECO:0000256" key="2">
    <source>
        <dbReference type="SAM" id="MobiDB-lite"/>
    </source>
</evidence>
<dbReference type="EMBL" id="JAAKZY010000119">
    <property type="protein sequence ID" value="NGO11882.1"/>
    <property type="molecule type" value="Genomic_DNA"/>
</dbReference>
<dbReference type="InterPro" id="IPR036457">
    <property type="entry name" value="PPM-type-like_dom_sf"/>
</dbReference>
<organism evidence="4 5">
    <name type="scientific">Streptomyces scabichelini</name>
    <dbReference type="NCBI Taxonomy" id="2711217"/>
    <lineage>
        <taxon>Bacteria</taxon>
        <taxon>Bacillati</taxon>
        <taxon>Actinomycetota</taxon>
        <taxon>Actinomycetes</taxon>
        <taxon>Kitasatosporales</taxon>
        <taxon>Streptomycetaceae</taxon>
        <taxon>Streptomyces</taxon>
    </lineage>
</organism>
<dbReference type="FunFam" id="3.30.565.10:FF:000028">
    <property type="entry name" value="PAS sensor protein"/>
    <property type="match status" value="1"/>
</dbReference>
<feature type="region of interest" description="Disordered" evidence="2">
    <location>
        <begin position="457"/>
        <end position="532"/>
    </location>
</feature>
<name>A0A6G4VCN6_9ACTN</name>
<reference evidence="4 5" key="1">
    <citation type="submission" date="2020-02" db="EMBL/GenBank/DDBJ databases">
        <title>Whole-genome analyses of novel actinobacteria.</title>
        <authorList>
            <person name="Sahin N."/>
            <person name="Gencbay T."/>
        </authorList>
    </citation>
    <scope>NUCLEOTIDE SEQUENCE [LARGE SCALE GENOMIC DNA]</scope>
    <source>
        <strain evidence="4 5">HC44</strain>
    </source>
</reference>
<dbReference type="SUPFAM" id="SSF55874">
    <property type="entry name" value="ATPase domain of HSP90 chaperone/DNA topoisomerase II/histidine kinase"/>
    <property type="match status" value="1"/>
</dbReference>
<dbReference type="AlphaFoldDB" id="A0A6G4VCN6"/>
<dbReference type="InterPro" id="IPR036890">
    <property type="entry name" value="HATPase_C_sf"/>
</dbReference>
<dbReference type="SUPFAM" id="SSF55785">
    <property type="entry name" value="PYP-like sensor domain (PAS domain)"/>
    <property type="match status" value="1"/>
</dbReference>
<proteinExistence type="predicted"/>
<dbReference type="GO" id="GO:0016791">
    <property type="term" value="F:phosphatase activity"/>
    <property type="evidence" value="ECO:0007669"/>
    <property type="project" value="TreeGrafter"/>
</dbReference>
<dbReference type="Gene3D" id="3.30.450.20">
    <property type="entry name" value="PAS domain"/>
    <property type="match status" value="1"/>
</dbReference>
<dbReference type="SMART" id="SM00331">
    <property type="entry name" value="PP2C_SIG"/>
    <property type="match status" value="1"/>
</dbReference>
<dbReference type="Pfam" id="PF07228">
    <property type="entry name" value="SpoIIE"/>
    <property type="match status" value="1"/>
</dbReference>
<dbReference type="InterPro" id="IPR013767">
    <property type="entry name" value="PAS_fold"/>
</dbReference>
<dbReference type="Gene3D" id="3.60.40.10">
    <property type="entry name" value="PPM-type phosphatase domain"/>
    <property type="match status" value="1"/>
</dbReference>
<gene>
    <name evidence="4" type="ORF">G5C60_30845</name>
</gene>
<dbReference type="InterPro" id="IPR000014">
    <property type="entry name" value="PAS"/>
</dbReference>
<evidence type="ECO:0000256" key="1">
    <source>
        <dbReference type="ARBA" id="ARBA00022801"/>
    </source>
</evidence>
<dbReference type="GO" id="GO:0006355">
    <property type="term" value="P:regulation of DNA-templated transcription"/>
    <property type="evidence" value="ECO:0007669"/>
    <property type="project" value="InterPro"/>
</dbReference>
<keyword evidence="5" id="KW-1185">Reference proteome</keyword>
<dbReference type="InterPro" id="IPR052016">
    <property type="entry name" value="Bact_Sigma-Reg"/>
</dbReference>
<feature type="compositionally biased region" description="Basic and acidic residues" evidence="2">
    <location>
        <begin position="493"/>
        <end position="511"/>
    </location>
</feature>
<dbReference type="Pfam" id="PF13581">
    <property type="entry name" value="HATPase_c_2"/>
    <property type="match status" value="1"/>
</dbReference>
<dbReference type="PROSITE" id="PS50112">
    <property type="entry name" value="PAS"/>
    <property type="match status" value="1"/>
</dbReference>
<evidence type="ECO:0000313" key="4">
    <source>
        <dbReference type="EMBL" id="NGO11882.1"/>
    </source>
</evidence>
<dbReference type="SUPFAM" id="SSF81606">
    <property type="entry name" value="PP2C-like"/>
    <property type="match status" value="1"/>
</dbReference>
<dbReference type="InterPro" id="IPR001932">
    <property type="entry name" value="PPM-type_phosphatase-like_dom"/>
</dbReference>
<dbReference type="FunFam" id="3.60.40.10:FF:000031">
    <property type="entry name" value="PAS sensor protein"/>
    <property type="match status" value="1"/>
</dbReference>
<dbReference type="Proteomes" id="UP000472335">
    <property type="component" value="Unassembled WGS sequence"/>
</dbReference>
<dbReference type="InterPro" id="IPR035965">
    <property type="entry name" value="PAS-like_dom_sf"/>
</dbReference>
<accession>A0A6G4VCN6</accession>
<evidence type="ECO:0000259" key="3">
    <source>
        <dbReference type="PROSITE" id="PS50112"/>
    </source>
</evidence>
<protein>
    <submittedName>
        <fullName evidence="4">SpoIIE family protein phosphatase</fullName>
    </submittedName>
</protein>
<dbReference type="Pfam" id="PF00989">
    <property type="entry name" value="PAS"/>
    <property type="match status" value="1"/>
</dbReference>
<sequence length="532" mass="57145">MYENPLVAENAAAAVDAQGVVAAWSRGARLLLGYEPGEAIGRPASDLLAARLPDSAWRSVAQQEAWTGRVALRDRDGQRVEADVRAYPLVGADDHVEWFVHAARQETDGADLTLQRRLLQYHRPAQPAVETAMRYLPAEPQTGVGGDWFDVIPLSGARVALVVGDVVGHGINASATMGQLRSAMRTLADVDLPPDELLTQLDDLILEEIEEGIESAGEVGATCLYAVYDPVSRHCTLASAGHLAPAVVMPDGSVGFIPLVPGPPLGVGGLPFEATEVRLPEGSLLVLYTDGLVENRNRDVDAGLQKLVQVLAEPSRSLEATCDNVVTALLPEQPDDDVALLVARTHALGPSHVASWDLPATPVVVADARRRAADQLTTWGLQDAVPTTELIVSELVTNAIRHASAPIQLRLIRTAALICEVSDASSTAPHLRRARTLDEGGRGLFLVGQLAERWGTRHTPTGKTIWAEQHPPLPRPRPRRPPPGRSLTADHVVGPRKDEREYSARPTDRFRPAPQARGANRIKLAKTVSGGE</sequence>
<keyword evidence="1" id="KW-0378">Hydrolase</keyword>
<dbReference type="CDD" id="cd00130">
    <property type="entry name" value="PAS"/>
    <property type="match status" value="1"/>
</dbReference>
<dbReference type="Gene3D" id="3.30.565.10">
    <property type="entry name" value="Histidine kinase-like ATPase, C-terminal domain"/>
    <property type="match status" value="1"/>
</dbReference>
<dbReference type="InterPro" id="IPR003594">
    <property type="entry name" value="HATPase_dom"/>
</dbReference>
<comment type="caution">
    <text evidence="4">The sequence shown here is derived from an EMBL/GenBank/DDBJ whole genome shotgun (WGS) entry which is preliminary data.</text>
</comment>
<dbReference type="PANTHER" id="PTHR43156:SF2">
    <property type="entry name" value="STAGE II SPORULATION PROTEIN E"/>
    <property type="match status" value="1"/>
</dbReference>